<protein>
    <submittedName>
        <fullName evidence="7">Serine protease Do</fullName>
    </submittedName>
</protein>
<evidence type="ECO:0000256" key="5">
    <source>
        <dbReference type="SAM" id="Phobius"/>
    </source>
</evidence>
<name>A0A1T4NFH7_9FIRM</name>
<dbReference type="InterPro" id="IPR043504">
    <property type="entry name" value="Peptidase_S1_PA_chymotrypsin"/>
</dbReference>
<organism evidence="7 8">
    <name type="scientific">Anaerorhabdus furcosa</name>
    <dbReference type="NCBI Taxonomy" id="118967"/>
    <lineage>
        <taxon>Bacteria</taxon>
        <taxon>Bacillati</taxon>
        <taxon>Bacillota</taxon>
        <taxon>Erysipelotrichia</taxon>
        <taxon>Erysipelotrichales</taxon>
        <taxon>Erysipelotrichaceae</taxon>
        <taxon>Anaerorhabdus</taxon>
    </lineage>
</organism>
<keyword evidence="5" id="KW-1133">Transmembrane helix</keyword>
<dbReference type="Gene3D" id="2.40.10.10">
    <property type="entry name" value="Trypsin-like serine proteases"/>
    <property type="match status" value="2"/>
</dbReference>
<evidence type="ECO:0000313" key="8">
    <source>
        <dbReference type="Proteomes" id="UP000243297"/>
    </source>
</evidence>
<feature type="region of interest" description="Disordered" evidence="4">
    <location>
        <begin position="1"/>
        <end position="32"/>
    </location>
</feature>
<feature type="transmembrane region" description="Helical" evidence="5">
    <location>
        <begin position="61"/>
        <end position="80"/>
    </location>
</feature>
<keyword evidence="2 7" id="KW-0645">Protease</keyword>
<dbReference type="InterPro" id="IPR001478">
    <property type="entry name" value="PDZ"/>
</dbReference>
<dbReference type="Pfam" id="PF13180">
    <property type="entry name" value="PDZ_2"/>
    <property type="match status" value="1"/>
</dbReference>
<dbReference type="SMART" id="SM00228">
    <property type="entry name" value="PDZ"/>
    <property type="match status" value="1"/>
</dbReference>
<dbReference type="InterPro" id="IPR009003">
    <property type="entry name" value="Peptidase_S1_PA"/>
</dbReference>
<evidence type="ECO:0000259" key="6">
    <source>
        <dbReference type="PROSITE" id="PS50106"/>
    </source>
</evidence>
<evidence type="ECO:0000256" key="2">
    <source>
        <dbReference type="ARBA" id="ARBA00022670"/>
    </source>
</evidence>
<dbReference type="Gene3D" id="2.30.42.10">
    <property type="match status" value="1"/>
</dbReference>
<gene>
    <name evidence="7" type="ORF">SAMN02745191_1611</name>
</gene>
<evidence type="ECO:0000256" key="3">
    <source>
        <dbReference type="ARBA" id="ARBA00022801"/>
    </source>
</evidence>
<dbReference type="AlphaFoldDB" id="A0A1T4NFH7"/>
<dbReference type="EMBL" id="FUWY01000004">
    <property type="protein sequence ID" value="SJZ78022.1"/>
    <property type="molecule type" value="Genomic_DNA"/>
</dbReference>
<keyword evidence="8" id="KW-1185">Reference proteome</keyword>
<accession>A0A1T4NFH7</accession>
<keyword evidence="5" id="KW-0812">Transmembrane</keyword>
<dbReference type="PROSITE" id="PS50106">
    <property type="entry name" value="PDZ"/>
    <property type="match status" value="1"/>
</dbReference>
<dbReference type="SUPFAM" id="SSF50494">
    <property type="entry name" value="Trypsin-like serine proteases"/>
    <property type="match status" value="1"/>
</dbReference>
<keyword evidence="3" id="KW-0378">Hydrolase</keyword>
<dbReference type="InterPro" id="IPR036034">
    <property type="entry name" value="PDZ_sf"/>
</dbReference>
<dbReference type="STRING" id="118967.SAMN02745191_1611"/>
<dbReference type="Pfam" id="PF13365">
    <property type="entry name" value="Trypsin_2"/>
    <property type="match status" value="1"/>
</dbReference>
<dbReference type="RefSeq" id="WP_200804781.1">
    <property type="nucleotide sequence ID" value="NZ_FUWY01000004.1"/>
</dbReference>
<sequence length="409" mass="43307">MFESKNDKLINKVWNETENKEKQEEMKTEEVREEVKVESEPVKESVKVERKEPKNYSTTKLLVSVALVAGTFGFGGSYLANQIQGPRSTIVQNSTSNIANTSLGSDGLSMQKIIENTAPSVVEIRTETVSNGFMLQEYVSEGAGSGVVLTSDGYIVTNNHVINNARNINVTLSDGTTYVAELIGTDPTTDLAVIKVDAKGLSAAVIGNSDNLKVGDGVIAIGNPLGTLGGSATDGIISALNREITIDNETMNLLQTNAAVNPGNSGGGLFNGAGELIGIVNAKSSGSDVEGLGFAIPSNDVVNVADQLINNGYVSNRATIGVYLSEVTQNNGQVVPGLYISEVIEGSGAQKAGLQAYDRIIFVGDTEITSYSDLKKIIKEYNVGDTIQMTVVRDGKQIVTDVTLTESKQ</sequence>
<dbReference type="SUPFAM" id="SSF50156">
    <property type="entry name" value="PDZ domain-like"/>
    <property type="match status" value="1"/>
</dbReference>
<evidence type="ECO:0000313" key="7">
    <source>
        <dbReference type="EMBL" id="SJZ78022.1"/>
    </source>
</evidence>
<dbReference type="PANTHER" id="PTHR43343">
    <property type="entry name" value="PEPTIDASE S12"/>
    <property type="match status" value="1"/>
</dbReference>
<dbReference type="GO" id="GO:0004252">
    <property type="term" value="F:serine-type endopeptidase activity"/>
    <property type="evidence" value="ECO:0007669"/>
    <property type="project" value="InterPro"/>
</dbReference>
<reference evidence="8" key="1">
    <citation type="submission" date="2017-02" db="EMBL/GenBank/DDBJ databases">
        <authorList>
            <person name="Varghese N."/>
            <person name="Submissions S."/>
        </authorList>
    </citation>
    <scope>NUCLEOTIDE SEQUENCE [LARGE SCALE GENOMIC DNA]</scope>
    <source>
        <strain evidence="8">ATCC 25662</strain>
    </source>
</reference>
<keyword evidence="5" id="KW-0472">Membrane</keyword>
<dbReference type="Proteomes" id="UP000243297">
    <property type="component" value="Unassembled WGS sequence"/>
</dbReference>
<dbReference type="InterPro" id="IPR051201">
    <property type="entry name" value="Chloro_Bact_Ser_Proteases"/>
</dbReference>
<comment type="similarity">
    <text evidence="1">Belongs to the peptidase S1C family.</text>
</comment>
<dbReference type="PRINTS" id="PR00834">
    <property type="entry name" value="PROTEASES2C"/>
</dbReference>
<dbReference type="PANTHER" id="PTHR43343:SF3">
    <property type="entry name" value="PROTEASE DO-LIKE 8, CHLOROPLASTIC"/>
    <property type="match status" value="1"/>
</dbReference>
<dbReference type="InterPro" id="IPR001940">
    <property type="entry name" value="Peptidase_S1C"/>
</dbReference>
<proteinExistence type="inferred from homology"/>
<evidence type="ECO:0000256" key="4">
    <source>
        <dbReference type="SAM" id="MobiDB-lite"/>
    </source>
</evidence>
<dbReference type="GO" id="GO:0006508">
    <property type="term" value="P:proteolysis"/>
    <property type="evidence" value="ECO:0007669"/>
    <property type="project" value="UniProtKB-KW"/>
</dbReference>
<evidence type="ECO:0000256" key="1">
    <source>
        <dbReference type="ARBA" id="ARBA00010541"/>
    </source>
</evidence>
<feature type="domain" description="PDZ" evidence="6">
    <location>
        <begin position="315"/>
        <end position="395"/>
    </location>
</feature>